<dbReference type="InterPro" id="IPR000182">
    <property type="entry name" value="GNAT_dom"/>
</dbReference>
<keyword evidence="3" id="KW-1133">Transmembrane helix</keyword>
<dbReference type="AlphaFoldDB" id="A0A1M5YSP0"/>
<dbReference type="PROSITE" id="PS51186">
    <property type="entry name" value="GNAT"/>
    <property type="match status" value="1"/>
</dbReference>
<evidence type="ECO:0000313" key="6">
    <source>
        <dbReference type="Proteomes" id="UP000184268"/>
    </source>
</evidence>
<reference evidence="5 6" key="1">
    <citation type="submission" date="2016-11" db="EMBL/GenBank/DDBJ databases">
        <authorList>
            <person name="Jaros S."/>
            <person name="Januszkiewicz K."/>
            <person name="Wedrychowicz H."/>
        </authorList>
    </citation>
    <scope>NUCLEOTIDE SEQUENCE [LARGE SCALE GENOMIC DNA]</scope>
    <source>
        <strain evidence="5 6">DSM 16917</strain>
    </source>
</reference>
<keyword evidence="3" id="KW-0812">Transmembrane</keyword>
<keyword evidence="2" id="KW-0012">Acyltransferase</keyword>
<dbReference type="InterPro" id="IPR050832">
    <property type="entry name" value="Bact_Acetyltransf"/>
</dbReference>
<dbReference type="InterPro" id="IPR016181">
    <property type="entry name" value="Acyl_CoA_acyltransferase"/>
</dbReference>
<dbReference type="GO" id="GO:0016747">
    <property type="term" value="F:acyltransferase activity, transferring groups other than amino-acyl groups"/>
    <property type="evidence" value="ECO:0007669"/>
    <property type="project" value="InterPro"/>
</dbReference>
<name>A0A1M5YSP0_9GAMM</name>
<keyword evidence="3" id="KW-0472">Membrane</keyword>
<evidence type="ECO:0000313" key="5">
    <source>
        <dbReference type="EMBL" id="SHI15052.1"/>
    </source>
</evidence>
<feature type="transmembrane region" description="Helical" evidence="3">
    <location>
        <begin position="53"/>
        <end position="72"/>
    </location>
</feature>
<dbReference type="Gene3D" id="3.40.630.30">
    <property type="match status" value="1"/>
</dbReference>
<protein>
    <submittedName>
        <fullName evidence="5">Ribosomal protein S18 acetylase RimI</fullName>
    </submittedName>
</protein>
<gene>
    <name evidence="5" type="ORF">SAMN02745129_4387</name>
</gene>
<dbReference type="EMBL" id="FQXG01000008">
    <property type="protein sequence ID" value="SHI15052.1"/>
    <property type="molecule type" value="Genomic_DNA"/>
</dbReference>
<evidence type="ECO:0000256" key="2">
    <source>
        <dbReference type="ARBA" id="ARBA00023315"/>
    </source>
</evidence>
<dbReference type="Pfam" id="PF00583">
    <property type="entry name" value="Acetyltransf_1"/>
    <property type="match status" value="1"/>
</dbReference>
<keyword evidence="5" id="KW-0687">Ribonucleoprotein</keyword>
<feature type="domain" description="N-acetyltransferase" evidence="4">
    <location>
        <begin position="7"/>
        <end position="153"/>
    </location>
</feature>
<sequence length="153" mass="17016">MNDDNIVKVWRLSAGEEAIALAAVEKLIPEGEREGCVPTIGHLQELLASQTNIVIVATANAVPIGFLSAYVMPRLDRDEKMAYFYEIEVCPQFRRQGIATAMVNELKHCLRSQGVSSLWVGTESNNTPALSLYQSTGAVREPELIHELWYNNI</sequence>
<evidence type="ECO:0000259" key="4">
    <source>
        <dbReference type="PROSITE" id="PS51186"/>
    </source>
</evidence>
<proteinExistence type="predicted"/>
<keyword evidence="5" id="KW-0689">Ribosomal protein</keyword>
<dbReference type="OrthoDB" id="9799601at2"/>
<keyword evidence="6" id="KW-1185">Reference proteome</keyword>
<evidence type="ECO:0000256" key="3">
    <source>
        <dbReference type="SAM" id="Phobius"/>
    </source>
</evidence>
<dbReference type="GO" id="GO:0005840">
    <property type="term" value="C:ribosome"/>
    <property type="evidence" value="ECO:0007669"/>
    <property type="project" value="UniProtKB-KW"/>
</dbReference>
<organism evidence="5 6">
    <name type="scientific">Ferrimonas marina</name>
    <dbReference type="NCBI Taxonomy" id="299255"/>
    <lineage>
        <taxon>Bacteria</taxon>
        <taxon>Pseudomonadati</taxon>
        <taxon>Pseudomonadota</taxon>
        <taxon>Gammaproteobacteria</taxon>
        <taxon>Alteromonadales</taxon>
        <taxon>Ferrimonadaceae</taxon>
        <taxon>Ferrimonas</taxon>
    </lineage>
</organism>
<keyword evidence="1" id="KW-0808">Transferase</keyword>
<dbReference type="RefSeq" id="WP_067660076.1">
    <property type="nucleotide sequence ID" value="NZ_FQXG01000008.1"/>
</dbReference>
<accession>A0A1M5YSP0</accession>
<evidence type="ECO:0000256" key="1">
    <source>
        <dbReference type="ARBA" id="ARBA00022679"/>
    </source>
</evidence>
<dbReference type="SUPFAM" id="SSF55729">
    <property type="entry name" value="Acyl-CoA N-acyltransferases (Nat)"/>
    <property type="match status" value="1"/>
</dbReference>
<dbReference type="PANTHER" id="PTHR43877">
    <property type="entry name" value="AMINOALKYLPHOSPHONATE N-ACETYLTRANSFERASE-RELATED-RELATED"/>
    <property type="match status" value="1"/>
</dbReference>
<dbReference type="STRING" id="299255.SAMN02745129_4387"/>
<dbReference type="CDD" id="cd04301">
    <property type="entry name" value="NAT_SF"/>
    <property type="match status" value="1"/>
</dbReference>
<dbReference type="Proteomes" id="UP000184268">
    <property type="component" value="Unassembled WGS sequence"/>
</dbReference>